<evidence type="ECO:0000256" key="2">
    <source>
        <dbReference type="SAM" id="MobiDB-lite"/>
    </source>
</evidence>
<dbReference type="PROSITE" id="PS50157">
    <property type="entry name" value="ZINC_FINGER_C2H2_2"/>
    <property type="match status" value="1"/>
</dbReference>
<dbReference type="InterPro" id="IPR036236">
    <property type="entry name" value="Znf_C2H2_sf"/>
</dbReference>
<keyword evidence="5" id="KW-1185">Reference proteome</keyword>
<organism evidence="4 5">
    <name type="scientific">Apiospora arundinis</name>
    <dbReference type="NCBI Taxonomy" id="335852"/>
    <lineage>
        <taxon>Eukaryota</taxon>
        <taxon>Fungi</taxon>
        <taxon>Dikarya</taxon>
        <taxon>Ascomycota</taxon>
        <taxon>Pezizomycotina</taxon>
        <taxon>Sordariomycetes</taxon>
        <taxon>Xylariomycetidae</taxon>
        <taxon>Amphisphaeriales</taxon>
        <taxon>Apiosporaceae</taxon>
        <taxon>Apiospora</taxon>
    </lineage>
</organism>
<keyword evidence="1" id="KW-0863">Zinc-finger</keyword>
<keyword evidence="1" id="KW-0479">Metal-binding</keyword>
<dbReference type="PROSITE" id="PS00028">
    <property type="entry name" value="ZINC_FINGER_C2H2_1"/>
    <property type="match status" value="2"/>
</dbReference>
<sequence length="201" mass="21854">MESSHNENNSAQAGGADTVGPVEHRCPVCGKVLGTTKTLQQHHRIHDKNETCDLCGNGFARVELLKMHKLNKHKTNTSPFICFMGGCRRARLGLTTEALLVQHLANPHSGATLADNQKAQAAATPDAGNGDNPSAEDAAAAPPREDGGMVEHDNGDQRLIPTVYEMSMQEYLNQSDRKIQQLGNQVADERSRYATEPDDTR</sequence>
<dbReference type="InterPro" id="IPR013087">
    <property type="entry name" value="Znf_C2H2_type"/>
</dbReference>
<feature type="compositionally biased region" description="Basic and acidic residues" evidence="2">
    <location>
        <begin position="187"/>
        <end position="201"/>
    </location>
</feature>
<accession>A0ABR2IAK1</accession>
<keyword evidence="1" id="KW-0862">Zinc</keyword>
<gene>
    <name evidence="4" type="ORF">PGQ11_010709</name>
</gene>
<dbReference type="EMBL" id="JAPCWZ010000006">
    <property type="protein sequence ID" value="KAK8859975.1"/>
    <property type="molecule type" value="Genomic_DNA"/>
</dbReference>
<reference evidence="4 5" key="1">
    <citation type="journal article" date="2024" name="IMA Fungus">
        <title>Apiospora arundinis, a panoply of carbohydrate-active enzymes and secondary metabolites.</title>
        <authorList>
            <person name="Sorensen T."/>
            <person name="Petersen C."/>
            <person name="Muurmann A.T."/>
            <person name="Christiansen J.V."/>
            <person name="Brundto M.L."/>
            <person name="Overgaard C.K."/>
            <person name="Boysen A.T."/>
            <person name="Wollenberg R.D."/>
            <person name="Larsen T.O."/>
            <person name="Sorensen J.L."/>
            <person name="Nielsen K.L."/>
            <person name="Sondergaard T.E."/>
        </authorList>
    </citation>
    <scope>NUCLEOTIDE SEQUENCE [LARGE SCALE GENOMIC DNA]</scope>
    <source>
        <strain evidence="4 5">AAU 773</strain>
    </source>
</reference>
<dbReference type="Proteomes" id="UP001390339">
    <property type="component" value="Unassembled WGS sequence"/>
</dbReference>
<comment type="caution">
    <text evidence="4">The sequence shown here is derived from an EMBL/GenBank/DDBJ whole genome shotgun (WGS) entry which is preliminary data.</text>
</comment>
<feature type="region of interest" description="Disordered" evidence="2">
    <location>
        <begin position="114"/>
        <end position="162"/>
    </location>
</feature>
<evidence type="ECO:0000313" key="5">
    <source>
        <dbReference type="Proteomes" id="UP001390339"/>
    </source>
</evidence>
<dbReference type="Gene3D" id="3.30.160.60">
    <property type="entry name" value="Classic Zinc Finger"/>
    <property type="match status" value="1"/>
</dbReference>
<evidence type="ECO:0000313" key="4">
    <source>
        <dbReference type="EMBL" id="KAK8859975.1"/>
    </source>
</evidence>
<name>A0ABR2IAK1_9PEZI</name>
<feature type="compositionally biased region" description="Basic and acidic residues" evidence="2">
    <location>
        <begin position="143"/>
        <end position="156"/>
    </location>
</feature>
<evidence type="ECO:0000259" key="3">
    <source>
        <dbReference type="PROSITE" id="PS50157"/>
    </source>
</evidence>
<feature type="region of interest" description="Disordered" evidence="2">
    <location>
        <begin position="175"/>
        <end position="201"/>
    </location>
</feature>
<feature type="domain" description="C2H2-type" evidence="3">
    <location>
        <begin position="24"/>
        <end position="51"/>
    </location>
</feature>
<evidence type="ECO:0000256" key="1">
    <source>
        <dbReference type="PROSITE-ProRule" id="PRU00042"/>
    </source>
</evidence>
<dbReference type="SMART" id="SM00355">
    <property type="entry name" value="ZnF_C2H2"/>
    <property type="match status" value="3"/>
</dbReference>
<dbReference type="SUPFAM" id="SSF57667">
    <property type="entry name" value="beta-beta-alpha zinc fingers"/>
    <property type="match status" value="1"/>
</dbReference>
<protein>
    <submittedName>
        <fullName evidence="4">Zinc finger protein</fullName>
    </submittedName>
</protein>
<proteinExistence type="predicted"/>